<evidence type="ECO:0000313" key="2">
    <source>
        <dbReference type="EnsemblMetazoa" id="ACOM030003-PA.1"/>
    </source>
</evidence>
<protein>
    <submittedName>
        <fullName evidence="2">Uncharacterized protein</fullName>
    </submittedName>
</protein>
<sequence>MMAGGLVLLFGVDRSLLLIIALSQVAAGSAEVMGRFGVVATAAAAATLFVGLRTLGTTSTTTTTSSSTTTAATTSATSTTTTTTTTATTHRTGRTEEAWRLGSRLVNVEGREHVHKPILIDHALVLLCTSATTATAAAATTTTSTTTTTAATTTSTATAR</sequence>
<proteinExistence type="predicted"/>
<accession>A0A8W7PDE1</accession>
<reference evidence="2" key="1">
    <citation type="submission" date="2022-08" db="UniProtKB">
        <authorList>
            <consortium name="EnsemblMetazoa"/>
        </authorList>
    </citation>
    <scope>IDENTIFICATION</scope>
</reference>
<dbReference type="Proteomes" id="UP000075882">
    <property type="component" value="Unassembled WGS sequence"/>
</dbReference>
<feature type="region of interest" description="Disordered" evidence="1">
    <location>
        <begin position="58"/>
        <end position="94"/>
    </location>
</feature>
<name>A0A8W7PDE1_ANOCL</name>
<dbReference type="AlphaFoldDB" id="A0A8W7PDE1"/>
<organism evidence="2">
    <name type="scientific">Anopheles coluzzii</name>
    <name type="common">African malaria mosquito</name>
    <dbReference type="NCBI Taxonomy" id="1518534"/>
    <lineage>
        <taxon>Eukaryota</taxon>
        <taxon>Metazoa</taxon>
        <taxon>Ecdysozoa</taxon>
        <taxon>Arthropoda</taxon>
        <taxon>Hexapoda</taxon>
        <taxon>Insecta</taxon>
        <taxon>Pterygota</taxon>
        <taxon>Neoptera</taxon>
        <taxon>Endopterygota</taxon>
        <taxon>Diptera</taxon>
        <taxon>Nematocera</taxon>
        <taxon>Culicoidea</taxon>
        <taxon>Culicidae</taxon>
        <taxon>Anophelinae</taxon>
        <taxon>Anopheles</taxon>
    </lineage>
</organism>
<dbReference type="EnsemblMetazoa" id="ACOM030003-RA">
    <property type="protein sequence ID" value="ACOM030003-PA.1"/>
    <property type="gene ID" value="ACOM030003"/>
</dbReference>
<evidence type="ECO:0000256" key="1">
    <source>
        <dbReference type="SAM" id="MobiDB-lite"/>
    </source>
</evidence>
<feature type="region of interest" description="Disordered" evidence="1">
    <location>
        <begin position="139"/>
        <end position="160"/>
    </location>
</feature>
<feature type="compositionally biased region" description="Low complexity" evidence="1">
    <location>
        <begin position="58"/>
        <end position="89"/>
    </location>
</feature>